<comment type="caution">
    <text evidence="1">The sequence shown here is derived from an EMBL/GenBank/DDBJ whole genome shotgun (WGS) entry which is preliminary data.</text>
</comment>
<dbReference type="Proteomes" id="UP001172083">
    <property type="component" value="Unassembled WGS sequence"/>
</dbReference>
<dbReference type="SUPFAM" id="SSF89807">
    <property type="entry name" value="Dodecin-like"/>
    <property type="match status" value="1"/>
</dbReference>
<dbReference type="RefSeq" id="WP_346758555.1">
    <property type="nucleotide sequence ID" value="NZ_JAUJEB010000002.1"/>
</dbReference>
<organism evidence="1 2">
    <name type="scientific">Agaribacillus aureus</name>
    <dbReference type="NCBI Taxonomy" id="3051825"/>
    <lineage>
        <taxon>Bacteria</taxon>
        <taxon>Pseudomonadati</taxon>
        <taxon>Bacteroidota</taxon>
        <taxon>Cytophagia</taxon>
        <taxon>Cytophagales</taxon>
        <taxon>Splendidivirgaceae</taxon>
        <taxon>Agaribacillus</taxon>
    </lineage>
</organism>
<reference evidence="1" key="1">
    <citation type="submission" date="2023-06" db="EMBL/GenBank/DDBJ databases">
        <title>Genomic of Agaribacillus aureum.</title>
        <authorList>
            <person name="Wang G."/>
        </authorList>
    </citation>
    <scope>NUCLEOTIDE SEQUENCE</scope>
    <source>
        <strain evidence="1">BMA12</strain>
    </source>
</reference>
<keyword evidence="2" id="KW-1185">Reference proteome</keyword>
<dbReference type="Gene3D" id="3.30.1660.10">
    <property type="entry name" value="Flavin-binding protein dodecin"/>
    <property type="match status" value="1"/>
</dbReference>
<dbReference type="InterPro" id="IPR036694">
    <property type="entry name" value="Dodecin-like_sf"/>
</dbReference>
<gene>
    <name evidence="1" type="ORF">QQ020_14195</name>
</gene>
<name>A0ABT8L8W4_9BACT</name>
<proteinExistence type="predicted"/>
<evidence type="ECO:0000313" key="1">
    <source>
        <dbReference type="EMBL" id="MDN5213215.1"/>
    </source>
</evidence>
<dbReference type="InterPro" id="IPR009923">
    <property type="entry name" value="Dodecin"/>
</dbReference>
<protein>
    <submittedName>
        <fullName evidence="1">Dodecin domain-containing protein</fullName>
    </submittedName>
</protein>
<evidence type="ECO:0000313" key="2">
    <source>
        <dbReference type="Proteomes" id="UP001172083"/>
    </source>
</evidence>
<sequence length="86" mass="9378">MLANHGVEHQDVIRIIGSSEKSFDEAVQNGISTIREGHAGTPRAELHYVSFEVVQLQGLIKDNGEAPGVSLFQAVLDVVGVHRHEH</sequence>
<dbReference type="Pfam" id="PF07311">
    <property type="entry name" value="Dodecin"/>
    <property type="match status" value="1"/>
</dbReference>
<accession>A0ABT8L8W4</accession>
<dbReference type="EMBL" id="JAUJEB010000002">
    <property type="protein sequence ID" value="MDN5213215.1"/>
    <property type="molecule type" value="Genomic_DNA"/>
</dbReference>
<dbReference type="InterPro" id="IPR025543">
    <property type="entry name" value="Dodecin-like"/>
</dbReference>